<organism evidence="2 3">
    <name type="scientific">Hibiscus sabdariffa</name>
    <name type="common">roselle</name>
    <dbReference type="NCBI Taxonomy" id="183260"/>
    <lineage>
        <taxon>Eukaryota</taxon>
        <taxon>Viridiplantae</taxon>
        <taxon>Streptophyta</taxon>
        <taxon>Embryophyta</taxon>
        <taxon>Tracheophyta</taxon>
        <taxon>Spermatophyta</taxon>
        <taxon>Magnoliopsida</taxon>
        <taxon>eudicotyledons</taxon>
        <taxon>Gunneridae</taxon>
        <taxon>Pentapetalae</taxon>
        <taxon>rosids</taxon>
        <taxon>malvids</taxon>
        <taxon>Malvales</taxon>
        <taxon>Malvaceae</taxon>
        <taxon>Malvoideae</taxon>
        <taxon>Hibiscus</taxon>
    </lineage>
</organism>
<name>A0ABR2FHX2_9ROSI</name>
<accession>A0ABR2FHX2</accession>
<sequence>MKFNDKSSGRHGHPVEPSASESTFTGSVTIQEWHVSVKGTICNKIARALLRPKRSMHTKFIYSSCLSSNPSTMFEESPFFVVILRILVQLLQIPELSELEFRGLSWISGGFR</sequence>
<evidence type="ECO:0000313" key="2">
    <source>
        <dbReference type="EMBL" id="KAK8580471.1"/>
    </source>
</evidence>
<evidence type="ECO:0000256" key="1">
    <source>
        <dbReference type="SAM" id="MobiDB-lite"/>
    </source>
</evidence>
<comment type="caution">
    <text evidence="2">The sequence shown here is derived from an EMBL/GenBank/DDBJ whole genome shotgun (WGS) entry which is preliminary data.</text>
</comment>
<protein>
    <submittedName>
        <fullName evidence="2">Uncharacterized protein</fullName>
    </submittedName>
</protein>
<reference evidence="2 3" key="1">
    <citation type="journal article" date="2024" name="G3 (Bethesda)">
        <title>Genome assembly of Hibiscus sabdariffa L. provides insights into metabolisms of medicinal natural products.</title>
        <authorList>
            <person name="Kim T."/>
        </authorList>
    </citation>
    <scope>NUCLEOTIDE SEQUENCE [LARGE SCALE GENOMIC DNA]</scope>
    <source>
        <strain evidence="2">TK-2024</strain>
        <tissue evidence="2">Old leaves</tissue>
    </source>
</reference>
<proteinExistence type="predicted"/>
<keyword evidence="3" id="KW-1185">Reference proteome</keyword>
<dbReference type="Proteomes" id="UP001472677">
    <property type="component" value="Unassembled WGS sequence"/>
</dbReference>
<evidence type="ECO:0000313" key="3">
    <source>
        <dbReference type="Proteomes" id="UP001472677"/>
    </source>
</evidence>
<gene>
    <name evidence="2" type="ORF">V6N12_070743</name>
</gene>
<feature type="region of interest" description="Disordered" evidence="1">
    <location>
        <begin position="1"/>
        <end position="23"/>
    </location>
</feature>
<dbReference type="EMBL" id="JBBPBM010000006">
    <property type="protein sequence ID" value="KAK8580471.1"/>
    <property type="molecule type" value="Genomic_DNA"/>
</dbReference>